<feature type="region of interest" description="Disordered" evidence="1">
    <location>
        <begin position="222"/>
        <end position="259"/>
    </location>
</feature>
<dbReference type="GO" id="GO:0048167">
    <property type="term" value="P:regulation of synaptic plasticity"/>
    <property type="evidence" value="ECO:0007669"/>
    <property type="project" value="TreeGrafter"/>
</dbReference>
<dbReference type="Proteomes" id="UP000075880">
    <property type="component" value="Unassembled WGS sequence"/>
</dbReference>
<feature type="compositionally biased region" description="Gly residues" evidence="1">
    <location>
        <begin position="133"/>
        <end position="148"/>
    </location>
</feature>
<dbReference type="InterPro" id="IPR039032">
    <property type="entry name" value="Rim-like"/>
</dbReference>
<dbReference type="GO" id="GO:0031267">
    <property type="term" value="F:small GTPase binding"/>
    <property type="evidence" value="ECO:0007669"/>
    <property type="project" value="InterPro"/>
</dbReference>
<sequence length="548" mass="59962">MMMSPGHQQQQQQMGRMQQQMGRPGGMYGQPGGNQPGGGYGGGGYGGHHSQLPQPPMQHGGVGGGVVGPYGGGQHSMTPQVHITHAGGGGYGHEDPSYYQSEIEDLMRTHPHLVHPRQQQHYAESLQSSSGHSSGGMGGHGGGSGGGHLPPEPTKSHKRPLGGPYLPQQRSFSSSDEDIRSTPEFEAGHQRQYFDNHTRLNANLNDYRATKLDVQQRNSYNRTNHNRYQSPSQQHHYQQQQQQQEPDPLGHHHYHPKQPLPQVVVGDSAIAATAYDSIDHQHQQPHQHQHQHHLHLQPSHHHPSSSHHPAGPVGIAGGSSGSSSSSQHHPFPPYGQPATSQQAQLHHHQCNSSSSGGSSHSTAGQHPVAHNNAHARYGTSPAATEQPDPYWDEPADSRRFTERRKKTVRFDGQDSDDWSRWESERQGSQDSATKDSGIDTSSTFTSSEDSNRGDGPKNPVSWQVSSDGSRMIGHLVQRRLFDGEDVLGLKVRGGQVLPSATRAALIELESAHIRQENYDRRDKPSVLVTSPGSPDLHSVRNYSTNSRY</sequence>
<dbReference type="PANTHER" id="PTHR12157">
    <property type="entry name" value="REGULATING SYNAPTIC MEMBRANE EXOCYTOSIS PROTEIN"/>
    <property type="match status" value="1"/>
</dbReference>
<dbReference type="PANTHER" id="PTHR12157:SF21">
    <property type="entry name" value="RAB3 INTERACTING MOLECULE, ISOFORM F"/>
    <property type="match status" value="1"/>
</dbReference>
<dbReference type="EnsemblMetazoa" id="ENSAATROPT004253">
    <property type="protein sequence ID" value="ENSAATROPP004082"/>
    <property type="gene ID" value="ENSAATROPG003362"/>
</dbReference>
<protein>
    <submittedName>
        <fullName evidence="2">Uncharacterized protein</fullName>
    </submittedName>
</protein>
<feature type="compositionally biased region" description="Basic and acidic residues" evidence="1">
    <location>
        <begin position="408"/>
        <end position="437"/>
    </location>
</feature>
<feature type="compositionally biased region" description="Gly residues" evidence="1">
    <location>
        <begin position="23"/>
        <end position="47"/>
    </location>
</feature>
<evidence type="ECO:0000256" key="1">
    <source>
        <dbReference type="SAM" id="MobiDB-lite"/>
    </source>
</evidence>
<name>A0AAG5CYX0_ANOAO</name>
<dbReference type="AlphaFoldDB" id="A0AAG5CYX0"/>
<dbReference type="GO" id="GO:0048788">
    <property type="term" value="C:cytoskeleton of presynaptic active zone"/>
    <property type="evidence" value="ECO:0007669"/>
    <property type="project" value="TreeGrafter"/>
</dbReference>
<dbReference type="GO" id="GO:0042734">
    <property type="term" value="C:presynaptic membrane"/>
    <property type="evidence" value="ECO:0007669"/>
    <property type="project" value="TreeGrafter"/>
</dbReference>
<feature type="region of interest" description="Disordered" evidence="1">
    <location>
        <begin position="279"/>
        <end position="466"/>
    </location>
</feature>
<feature type="compositionally biased region" description="Basic residues" evidence="1">
    <location>
        <begin position="283"/>
        <end position="305"/>
    </location>
</feature>
<feature type="compositionally biased region" description="Low complexity" evidence="1">
    <location>
        <begin position="352"/>
        <end position="361"/>
    </location>
</feature>
<reference evidence="2" key="1">
    <citation type="submission" date="2024-04" db="UniProtKB">
        <authorList>
            <consortium name="EnsemblMetazoa"/>
        </authorList>
    </citation>
    <scope>IDENTIFICATION</scope>
    <source>
        <strain evidence="2">EBRO</strain>
    </source>
</reference>
<feature type="compositionally biased region" description="Polar residues" evidence="1">
    <location>
        <begin position="117"/>
        <end position="127"/>
    </location>
</feature>
<dbReference type="InterPro" id="IPR036034">
    <property type="entry name" value="PDZ_sf"/>
</dbReference>
<feature type="compositionally biased region" description="Basic and acidic residues" evidence="1">
    <location>
        <begin position="177"/>
        <end position="194"/>
    </location>
</feature>
<organism evidence="2 3">
    <name type="scientific">Anopheles atroparvus</name>
    <name type="common">European mosquito</name>
    <dbReference type="NCBI Taxonomy" id="41427"/>
    <lineage>
        <taxon>Eukaryota</taxon>
        <taxon>Metazoa</taxon>
        <taxon>Ecdysozoa</taxon>
        <taxon>Arthropoda</taxon>
        <taxon>Hexapoda</taxon>
        <taxon>Insecta</taxon>
        <taxon>Pterygota</taxon>
        <taxon>Neoptera</taxon>
        <taxon>Endopterygota</taxon>
        <taxon>Diptera</taxon>
        <taxon>Nematocera</taxon>
        <taxon>Culicoidea</taxon>
        <taxon>Culicidae</taxon>
        <taxon>Anophelinae</taxon>
        <taxon>Anopheles</taxon>
    </lineage>
</organism>
<dbReference type="GO" id="GO:0048791">
    <property type="term" value="P:calcium ion-regulated exocytosis of neurotransmitter"/>
    <property type="evidence" value="ECO:0007669"/>
    <property type="project" value="TreeGrafter"/>
</dbReference>
<accession>A0AAG5CYX0</accession>
<feature type="region of interest" description="Disordered" evidence="1">
    <location>
        <begin position="1"/>
        <end position="64"/>
    </location>
</feature>
<keyword evidence="3" id="KW-1185">Reference proteome</keyword>
<proteinExistence type="predicted"/>
<feature type="region of interest" description="Disordered" evidence="1">
    <location>
        <begin position="115"/>
        <end position="194"/>
    </location>
</feature>
<feature type="compositionally biased region" description="Low complexity" evidence="1">
    <location>
        <begin position="228"/>
        <end position="244"/>
    </location>
</feature>
<dbReference type="Gene3D" id="2.30.42.10">
    <property type="match status" value="1"/>
</dbReference>
<feature type="compositionally biased region" description="Low complexity" evidence="1">
    <location>
        <begin position="1"/>
        <end position="22"/>
    </location>
</feature>
<feature type="region of interest" description="Disordered" evidence="1">
    <location>
        <begin position="517"/>
        <end position="548"/>
    </location>
</feature>
<evidence type="ECO:0000313" key="2">
    <source>
        <dbReference type="EnsemblMetazoa" id="ENSAATROPP004082"/>
    </source>
</evidence>
<evidence type="ECO:0000313" key="3">
    <source>
        <dbReference type="Proteomes" id="UP000075880"/>
    </source>
</evidence>
<dbReference type="GO" id="GO:0042391">
    <property type="term" value="P:regulation of membrane potential"/>
    <property type="evidence" value="ECO:0007669"/>
    <property type="project" value="TreeGrafter"/>
</dbReference>
<dbReference type="GO" id="GO:0050806">
    <property type="term" value="P:positive regulation of synaptic transmission"/>
    <property type="evidence" value="ECO:0007669"/>
    <property type="project" value="TreeGrafter"/>
</dbReference>
<dbReference type="GO" id="GO:0044325">
    <property type="term" value="F:transmembrane transporter binding"/>
    <property type="evidence" value="ECO:0007669"/>
    <property type="project" value="TreeGrafter"/>
</dbReference>